<dbReference type="CDD" id="cd03023">
    <property type="entry name" value="DsbA_Com1_like"/>
    <property type="match status" value="1"/>
</dbReference>
<keyword evidence="3" id="KW-0560">Oxidoreductase</keyword>
<gene>
    <name evidence="9" type="ORF">DI626_04665</name>
</gene>
<evidence type="ECO:0000256" key="4">
    <source>
        <dbReference type="ARBA" id="ARBA00023157"/>
    </source>
</evidence>
<dbReference type="InterPro" id="IPR012336">
    <property type="entry name" value="Thioredoxin-like_fold"/>
</dbReference>
<feature type="chain" id="PRO_5016007162" evidence="7">
    <location>
        <begin position="22"/>
        <end position="251"/>
    </location>
</feature>
<feature type="signal peptide" evidence="7">
    <location>
        <begin position="1"/>
        <end position="21"/>
    </location>
</feature>
<protein>
    <submittedName>
        <fullName evidence="9">Thioredoxin</fullName>
    </submittedName>
</protein>
<dbReference type="InterPro" id="IPR041205">
    <property type="entry name" value="ScsC_N"/>
</dbReference>
<dbReference type="Gene3D" id="3.40.30.10">
    <property type="entry name" value="Glutaredoxin"/>
    <property type="match status" value="1"/>
</dbReference>
<dbReference type="EMBL" id="QFNK01000071">
    <property type="protein sequence ID" value="PZO87141.1"/>
    <property type="molecule type" value="Genomic_DNA"/>
</dbReference>
<dbReference type="InterPro" id="IPR013766">
    <property type="entry name" value="Thioredoxin_domain"/>
</dbReference>
<evidence type="ECO:0000256" key="5">
    <source>
        <dbReference type="ARBA" id="ARBA00023284"/>
    </source>
</evidence>
<feature type="domain" description="Thioredoxin" evidence="8">
    <location>
        <begin position="53"/>
        <end position="241"/>
    </location>
</feature>
<dbReference type="PROSITE" id="PS51352">
    <property type="entry name" value="THIOREDOXIN_2"/>
    <property type="match status" value="1"/>
</dbReference>
<accession>A0A2W5BVK7</accession>
<proteinExistence type="inferred from homology"/>
<evidence type="ECO:0000256" key="1">
    <source>
        <dbReference type="ARBA" id="ARBA00005791"/>
    </source>
</evidence>
<comment type="caution">
    <text evidence="9">The sequence shown here is derived from an EMBL/GenBank/DDBJ whole genome shotgun (WGS) entry which is preliminary data.</text>
</comment>
<organism evidence="9 10">
    <name type="scientific">Micavibrio aeruginosavorus</name>
    <dbReference type="NCBI Taxonomy" id="349221"/>
    <lineage>
        <taxon>Bacteria</taxon>
        <taxon>Pseudomonadati</taxon>
        <taxon>Bdellovibrionota</taxon>
        <taxon>Bdellovibrionia</taxon>
        <taxon>Bdellovibrionales</taxon>
        <taxon>Pseudobdellovibrionaceae</taxon>
        <taxon>Micavibrio</taxon>
    </lineage>
</organism>
<evidence type="ECO:0000256" key="6">
    <source>
        <dbReference type="SAM" id="Coils"/>
    </source>
</evidence>
<evidence type="ECO:0000256" key="2">
    <source>
        <dbReference type="ARBA" id="ARBA00022729"/>
    </source>
</evidence>
<evidence type="ECO:0000259" key="8">
    <source>
        <dbReference type="PROSITE" id="PS51352"/>
    </source>
</evidence>
<dbReference type="PANTHER" id="PTHR13887:SF14">
    <property type="entry name" value="DISULFIDE BOND FORMATION PROTEIN D"/>
    <property type="match status" value="1"/>
</dbReference>
<evidence type="ECO:0000256" key="3">
    <source>
        <dbReference type="ARBA" id="ARBA00023002"/>
    </source>
</evidence>
<dbReference type="AlphaFoldDB" id="A0A2W5BVK7"/>
<dbReference type="GO" id="GO:0016491">
    <property type="term" value="F:oxidoreductase activity"/>
    <property type="evidence" value="ECO:0007669"/>
    <property type="project" value="UniProtKB-KW"/>
</dbReference>
<dbReference type="Pfam" id="PF13462">
    <property type="entry name" value="Thioredoxin_4"/>
    <property type="match status" value="1"/>
</dbReference>
<comment type="similarity">
    <text evidence="1">Belongs to the thioredoxin family. DsbA subfamily.</text>
</comment>
<dbReference type="SUPFAM" id="SSF52833">
    <property type="entry name" value="Thioredoxin-like"/>
    <property type="match status" value="1"/>
</dbReference>
<reference evidence="9 10" key="1">
    <citation type="submission" date="2017-08" db="EMBL/GenBank/DDBJ databases">
        <title>Infants hospitalized years apart are colonized by the same room-sourced microbial strains.</title>
        <authorList>
            <person name="Brooks B."/>
            <person name="Olm M.R."/>
            <person name="Firek B.A."/>
            <person name="Baker R."/>
            <person name="Thomas B.C."/>
            <person name="Morowitz M.J."/>
            <person name="Banfield J.F."/>
        </authorList>
    </citation>
    <scope>NUCLEOTIDE SEQUENCE [LARGE SCALE GENOMIC DNA]</scope>
    <source>
        <strain evidence="9">S2_018_000_R2_104</strain>
    </source>
</reference>
<keyword evidence="4" id="KW-1015">Disulfide bond</keyword>
<dbReference type="Proteomes" id="UP000249557">
    <property type="component" value="Unassembled WGS sequence"/>
</dbReference>
<keyword evidence="5" id="KW-0676">Redox-active center</keyword>
<sequence length="251" mass="28274">MTRYAIPLLIAALALPMPAKAEMSAEQKKEVEALIKQYILENGDVLIESVNKFQQKQEAEANKAAQVNAAELLDTLKKDKNVAQAGNPKGDVTVVEFFDYNCGYCKKAFAEVQSLLKEDKNVRVVLYDMPILSQDSHEISRWALASRNQGKYFEYHSLLMQHQGPTNVETLKKIAKQAGLDADKLEKDKDDAKIEEEIQKHLAMAQKLGIQGTPGFLINEQIFRGYIPYDAMKAAIAQEREKLSKKDTKKE</sequence>
<dbReference type="PANTHER" id="PTHR13887">
    <property type="entry name" value="GLUTATHIONE S-TRANSFERASE KAPPA"/>
    <property type="match status" value="1"/>
</dbReference>
<feature type="coiled-coil region" evidence="6">
    <location>
        <begin position="168"/>
        <end position="195"/>
    </location>
</feature>
<name>A0A2W5BVK7_9BACT</name>
<keyword evidence="6" id="KW-0175">Coiled coil</keyword>
<evidence type="ECO:0000256" key="7">
    <source>
        <dbReference type="SAM" id="SignalP"/>
    </source>
</evidence>
<evidence type="ECO:0000313" key="9">
    <source>
        <dbReference type="EMBL" id="PZO87141.1"/>
    </source>
</evidence>
<evidence type="ECO:0000313" key="10">
    <source>
        <dbReference type="Proteomes" id="UP000249557"/>
    </source>
</evidence>
<keyword evidence="2 7" id="KW-0732">Signal</keyword>
<dbReference type="Pfam" id="PF18312">
    <property type="entry name" value="ScsC_N"/>
    <property type="match status" value="1"/>
</dbReference>
<dbReference type="InterPro" id="IPR036249">
    <property type="entry name" value="Thioredoxin-like_sf"/>
</dbReference>